<name>A0A1U7HWP1_9CHRO</name>
<dbReference type="AlphaFoldDB" id="A0A1U7HWP1"/>
<dbReference type="SUPFAM" id="SSF55298">
    <property type="entry name" value="YjgF-like"/>
    <property type="match status" value="1"/>
</dbReference>
<reference evidence="1 2" key="1">
    <citation type="submission" date="2016-11" db="EMBL/GenBank/DDBJ databases">
        <title>Draft Genome Sequences of Nine Cyanobacterial Strains from Diverse Habitats.</title>
        <authorList>
            <person name="Zhu T."/>
            <person name="Hou S."/>
            <person name="Lu X."/>
            <person name="Hess W.R."/>
        </authorList>
    </citation>
    <scope>NUCLEOTIDE SEQUENCE [LARGE SCALE GENOMIC DNA]</scope>
    <source>
        <strain evidence="1 2">5.2 s.c.1</strain>
    </source>
</reference>
<evidence type="ECO:0008006" key="3">
    <source>
        <dbReference type="Google" id="ProtNLM"/>
    </source>
</evidence>
<dbReference type="EMBL" id="MRCC01000004">
    <property type="protein sequence ID" value="OKH28013.1"/>
    <property type="molecule type" value="Genomic_DNA"/>
</dbReference>
<dbReference type="OrthoDB" id="9799840at2"/>
<dbReference type="Proteomes" id="UP000185984">
    <property type="component" value="Unassembled WGS sequence"/>
</dbReference>
<sequence length="131" mass="14533">MQRQRTFSGTAWETKAGYCRAIRVGNHIYVSGTAPIDEQGGVFAPNDAYAQTKRCLAIIQKALQNLGADLPDVVRTRVYVTDIKRWAEFAQAHQESFGEHPPANTMVEIQALVDPAMLVEVEVEAVCDVDR</sequence>
<dbReference type="RefSeq" id="WP_073548473.1">
    <property type="nucleotide sequence ID" value="NZ_CAWMVK010000034.1"/>
</dbReference>
<keyword evidence="2" id="KW-1185">Reference proteome</keyword>
<gene>
    <name evidence="1" type="ORF">NIES1031_05395</name>
</gene>
<dbReference type="PANTHER" id="PTHR43857">
    <property type="entry name" value="BLR7761 PROTEIN"/>
    <property type="match status" value="1"/>
</dbReference>
<dbReference type="InterPro" id="IPR006175">
    <property type="entry name" value="YjgF/YER057c/UK114"/>
</dbReference>
<dbReference type="Gene3D" id="3.30.1330.40">
    <property type="entry name" value="RutC-like"/>
    <property type="match status" value="1"/>
</dbReference>
<protein>
    <recommendedName>
        <fullName evidence="3">Enamine deaminase RidA</fullName>
    </recommendedName>
</protein>
<dbReference type="InterPro" id="IPR035959">
    <property type="entry name" value="RutC-like_sf"/>
</dbReference>
<accession>A0A1U7HWP1</accession>
<dbReference type="Pfam" id="PF01042">
    <property type="entry name" value="Ribonuc_L-PSP"/>
    <property type="match status" value="1"/>
</dbReference>
<comment type="caution">
    <text evidence="1">The sequence shown here is derived from an EMBL/GenBank/DDBJ whole genome shotgun (WGS) entry which is preliminary data.</text>
</comment>
<dbReference type="STRING" id="247279.NIES1031_05395"/>
<dbReference type="CDD" id="cd06154">
    <property type="entry name" value="YjgF_YER057c_UK114_like_6"/>
    <property type="match status" value="1"/>
</dbReference>
<organism evidence="1 2">
    <name type="scientific">Chroogloeocystis siderophila 5.2 s.c.1</name>
    <dbReference type="NCBI Taxonomy" id="247279"/>
    <lineage>
        <taxon>Bacteria</taxon>
        <taxon>Bacillati</taxon>
        <taxon>Cyanobacteriota</taxon>
        <taxon>Cyanophyceae</taxon>
        <taxon>Oscillatoriophycideae</taxon>
        <taxon>Chroococcales</taxon>
        <taxon>Chroococcaceae</taxon>
        <taxon>Chroogloeocystis</taxon>
    </lineage>
</organism>
<evidence type="ECO:0000313" key="1">
    <source>
        <dbReference type="EMBL" id="OKH28013.1"/>
    </source>
</evidence>
<proteinExistence type="predicted"/>
<evidence type="ECO:0000313" key="2">
    <source>
        <dbReference type="Proteomes" id="UP000185984"/>
    </source>
</evidence>
<dbReference type="PANTHER" id="PTHR43857:SF1">
    <property type="entry name" value="YJGH FAMILY PROTEIN"/>
    <property type="match status" value="1"/>
</dbReference>